<feature type="region of interest" description="Disordered" evidence="1">
    <location>
        <begin position="37"/>
        <end position="64"/>
    </location>
</feature>
<dbReference type="AlphaFoldDB" id="A0A6J4VAH2"/>
<evidence type="ECO:0008006" key="4">
    <source>
        <dbReference type="Google" id="ProtNLM"/>
    </source>
</evidence>
<keyword evidence="2" id="KW-0732">Signal</keyword>
<feature type="region of interest" description="Disordered" evidence="1">
    <location>
        <begin position="200"/>
        <end position="253"/>
    </location>
</feature>
<evidence type="ECO:0000313" key="3">
    <source>
        <dbReference type="EMBL" id="CAA9573681.1"/>
    </source>
</evidence>
<reference evidence="3" key="1">
    <citation type="submission" date="2020-02" db="EMBL/GenBank/DDBJ databases">
        <authorList>
            <person name="Meier V. D."/>
        </authorList>
    </citation>
    <scope>NUCLEOTIDE SEQUENCE</scope>
    <source>
        <strain evidence="3">AVDCRST_MAG19</strain>
    </source>
</reference>
<feature type="compositionally biased region" description="Acidic residues" evidence="1">
    <location>
        <begin position="241"/>
        <end position="253"/>
    </location>
</feature>
<evidence type="ECO:0000256" key="2">
    <source>
        <dbReference type="SAM" id="SignalP"/>
    </source>
</evidence>
<accession>A0A6J4VAH2</accession>
<feature type="chain" id="PRO_5026659396" description="CHRD domain-containing protein" evidence="2">
    <location>
        <begin position="30"/>
        <end position="253"/>
    </location>
</feature>
<feature type="compositionally biased region" description="Acidic residues" evidence="1">
    <location>
        <begin position="207"/>
        <end position="231"/>
    </location>
</feature>
<dbReference type="EMBL" id="CADCWL010000159">
    <property type="protein sequence ID" value="CAA9573681.1"/>
    <property type="molecule type" value="Genomic_DNA"/>
</dbReference>
<protein>
    <recommendedName>
        <fullName evidence="4">CHRD domain-containing protein</fullName>
    </recommendedName>
</protein>
<feature type="signal peptide" evidence="2">
    <location>
        <begin position="1"/>
        <end position="29"/>
    </location>
</feature>
<gene>
    <name evidence="3" type="ORF">AVDCRST_MAG19-3078</name>
</gene>
<organism evidence="3">
    <name type="scientific">uncultured Thermomicrobiales bacterium</name>
    <dbReference type="NCBI Taxonomy" id="1645740"/>
    <lineage>
        <taxon>Bacteria</taxon>
        <taxon>Pseudomonadati</taxon>
        <taxon>Thermomicrobiota</taxon>
        <taxon>Thermomicrobia</taxon>
        <taxon>Thermomicrobiales</taxon>
        <taxon>environmental samples</taxon>
    </lineage>
</organism>
<proteinExistence type="predicted"/>
<sequence length="253" mass="25369">MVERARSMRWTWLGAALLPLMLVALVAGAGIGTTAAQDATPEASAQDTPPALSAEEGGRPAHIHAGTCEGGGVGPVVQALNNLTVPEGEAEGQANALPAESSFTSVPLTLDDILAADHVVNVHLSGEDFDLYIACGEIGGVVDENGSLSIALKQANGSGFSGVAVLSPDVADATSTNVSLFLTEGAVLDTDTSAAASPVAVQATEAAEAEGDEEGSDEDAAPTQEAELEDADATREAAADAMEDEGEDATPTT</sequence>
<name>A0A6J4VAH2_9BACT</name>
<evidence type="ECO:0000256" key="1">
    <source>
        <dbReference type="SAM" id="MobiDB-lite"/>
    </source>
</evidence>